<gene>
    <name evidence="2" type="ORF">PHYPA_013273</name>
</gene>
<dbReference type="EMBL" id="ABEU02000010">
    <property type="protein sequence ID" value="PNR46154.1"/>
    <property type="molecule type" value="Genomic_DNA"/>
</dbReference>
<dbReference type="InParanoid" id="A0A2K1JXA4"/>
<name>A0A2K1JXA4_PHYPA</name>
<evidence type="ECO:0000313" key="2">
    <source>
        <dbReference type="EMBL" id="PNR46154.1"/>
    </source>
</evidence>
<dbReference type="AlphaFoldDB" id="A0A2K1JXA4"/>
<proteinExistence type="predicted"/>
<organism evidence="2">
    <name type="scientific">Physcomitrium patens</name>
    <name type="common">Spreading-leaved earth moss</name>
    <name type="synonym">Physcomitrella patens</name>
    <dbReference type="NCBI Taxonomy" id="3218"/>
    <lineage>
        <taxon>Eukaryota</taxon>
        <taxon>Viridiplantae</taxon>
        <taxon>Streptophyta</taxon>
        <taxon>Embryophyta</taxon>
        <taxon>Bryophyta</taxon>
        <taxon>Bryophytina</taxon>
        <taxon>Bryopsida</taxon>
        <taxon>Funariidae</taxon>
        <taxon>Funariales</taxon>
        <taxon>Funariaceae</taxon>
        <taxon>Physcomitrium</taxon>
    </lineage>
</organism>
<reference evidence="2 4" key="1">
    <citation type="journal article" date="2008" name="Science">
        <title>The Physcomitrella genome reveals evolutionary insights into the conquest of land by plants.</title>
        <authorList>
            <person name="Rensing S."/>
            <person name="Lang D."/>
            <person name="Zimmer A."/>
            <person name="Terry A."/>
            <person name="Salamov A."/>
            <person name="Shapiro H."/>
            <person name="Nishiyama T."/>
            <person name="Perroud P.-F."/>
            <person name="Lindquist E."/>
            <person name="Kamisugi Y."/>
            <person name="Tanahashi T."/>
            <person name="Sakakibara K."/>
            <person name="Fujita T."/>
            <person name="Oishi K."/>
            <person name="Shin-I T."/>
            <person name="Kuroki Y."/>
            <person name="Toyoda A."/>
            <person name="Suzuki Y."/>
            <person name="Hashimoto A."/>
            <person name="Yamaguchi K."/>
            <person name="Sugano A."/>
            <person name="Kohara Y."/>
            <person name="Fujiyama A."/>
            <person name="Anterola A."/>
            <person name="Aoki S."/>
            <person name="Ashton N."/>
            <person name="Barbazuk W.B."/>
            <person name="Barker E."/>
            <person name="Bennetzen J."/>
            <person name="Bezanilla M."/>
            <person name="Blankenship R."/>
            <person name="Cho S.H."/>
            <person name="Dutcher S."/>
            <person name="Estelle M."/>
            <person name="Fawcett J.A."/>
            <person name="Gundlach H."/>
            <person name="Hanada K."/>
            <person name="Heyl A."/>
            <person name="Hicks K.A."/>
            <person name="Hugh J."/>
            <person name="Lohr M."/>
            <person name="Mayer K."/>
            <person name="Melkozernov A."/>
            <person name="Murata T."/>
            <person name="Nelson D."/>
            <person name="Pils B."/>
            <person name="Prigge M."/>
            <person name="Reiss B."/>
            <person name="Renner T."/>
            <person name="Rombauts S."/>
            <person name="Rushton P."/>
            <person name="Sanderfoot A."/>
            <person name="Schween G."/>
            <person name="Shiu S.-H."/>
            <person name="Stueber K."/>
            <person name="Theodoulou F.L."/>
            <person name="Tu H."/>
            <person name="Van de Peer Y."/>
            <person name="Verrier P.J."/>
            <person name="Waters E."/>
            <person name="Wood A."/>
            <person name="Yang L."/>
            <person name="Cove D."/>
            <person name="Cuming A."/>
            <person name="Hasebe M."/>
            <person name="Lucas S."/>
            <person name="Mishler D.B."/>
            <person name="Reski R."/>
            <person name="Grigoriev I."/>
            <person name="Quatrano R.S."/>
            <person name="Boore J.L."/>
        </authorList>
    </citation>
    <scope>NUCLEOTIDE SEQUENCE [LARGE SCALE GENOMIC DNA]</scope>
    <source>
        <strain evidence="3 4">cv. Gransden 2004</strain>
    </source>
</reference>
<feature type="region of interest" description="Disordered" evidence="1">
    <location>
        <begin position="1"/>
        <end position="74"/>
    </location>
</feature>
<accession>A0A2K1JXA4</accession>
<reference evidence="2 4" key="2">
    <citation type="journal article" date="2018" name="Plant J.">
        <title>The Physcomitrella patens chromosome-scale assembly reveals moss genome structure and evolution.</title>
        <authorList>
            <person name="Lang D."/>
            <person name="Ullrich K.K."/>
            <person name="Murat F."/>
            <person name="Fuchs J."/>
            <person name="Jenkins J."/>
            <person name="Haas F.B."/>
            <person name="Piednoel M."/>
            <person name="Gundlach H."/>
            <person name="Van Bel M."/>
            <person name="Meyberg R."/>
            <person name="Vives C."/>
            <person name="Morata J."/>
            <person name="Symeonidi A."/>
            <person name="Hiss M."/>
            <person name="Muchero W."/>
            <person name="Kamisugi Y."/>
            <person name="Saleh O."/>
            <person name="Blanc G."/>
            <person name="Decker E.L."/>
            <person name="van Gessel N."/>
            <person name="Grimwood J."/>
            <person name="Hayes R.D."/>
            <person name="Graham S.W."/>
            <person name="Gunter L.E."/>
            <person name="McDaniel S.F."/>
            <person name="Hoernstein S.N.W."/>
            <person name="Larsson A."/>
            <person name="Li F.W."/>
            <person name="Perroud P.F."/>
            <person name="Phillips J."/>
            <person name="Ranjan P."/>
            <person name="Rokshar D.S."/>
            <person name="Rothfels C.J."/>
            <person name="Schneider L."/>
            <person name="Shu S."/>
            <person name="Stevenson D.W."/>
            <person name="Thummler F."/>
            <person name="Tillich M."/>
            <person name="Villarreal Aguilar J.C."/>
            <person name="Widiez T."/>
            <person name="Wong G.K."/>
            <person name="Wymore A."/>
            <person name="Zhang Y."/>
            <person name="Zimmer A.D."/>
            <person name="Quatrano R.S."/>
            <person name="Mayer K.F.X."/>
            <person name="Goodstein D."/>
            <person name="Casacuberta J.M."/>
            <person name="Vandepoele K."/>
            <person name="Reski R."/>
            <person name="Cuming A.C."/>
            <person name="Tuskan G.A."/>
            <person name="Maumus F."/>
            <person name="Salse J."/>
            <person name="Schmutz J."/>
            <person name="Rensing S.A."/>
        </authorList>
    </citation>
    <scope>NUCLEOTIDE SEQUENCE [LARGE SCALE GENOMIC DNA]</scope>
    <source>
        <strain evidence="3 4">cv. Gransden 2004</strain>
    </source>
</reference>
<evidence type="ECO:0000313" key="4">
    <source>
        <dbReference type="Proteomes" id="UP000006727"/>
    </source>
</evidence>
<protein>
    <submittedName>
        <fullName evidence="2 3">Uncharacterized protein</fullName>
    </submittedName>
</protein>
<reference evidence="3" key="3">
    <citation type="submission" date="2020-12" db="UniProtKB">
        <authorList>
            <consortium name="EnsemblPlants"/>
        </authorList>
    </citation>
    <scope>IDENTIFICATION</scope>
</reference>
<keyword evidence="4" id="KW-1185">Reference proteome</keyword>
<dbReference type="Gramene" id="Pp3c10_1901V3.1">
    <property type="protein sequence ID" value="Pp3c10_1901V3.1"/>
    <property type="gene ID" value="Pp3c10_1901"/>
</dbReference>
<feature type="compositionally biased region" description="Polar residues" evidence="1">
    <location>
        <begin position="11"/>
        <end position="24"/>
    </location>
</feature>
<dbReference type="EnsemblPlants" id="Pp3c10_1901V3.1">
    <property type="protein sequence ID" value="Pp3c10_1901V3.1"/>
    <property type="gene ID" value="Pp3c10_1901"/>
</dbReference>
<evidence type="ECO:0000256" key="1">
    <source>
        <dbReference type="SAM" id="MobiDB-lite"/>
    </source>
</evidence>
<dbReference type="Proteomes" id="UP000006727">
    <property type="component" value="Chromosome 10"/>
</dbReference>
<sequence length="109" mass="12422">MLIPQRYMQPNHPTLQNAPQNTRNTDARFRTRPGRHGEVPATASARHGVSRRVQPRFSSRQAGRGGKEGSLSTTIGQGRQYWMMDWFPEVELLASSSSSRRRRGRETET</sequence>
<evidence type="ECO:0000313" key="3">
    <source>
        <dbReference type="EnsemblPlants" id="Pp3c10_1901V3.1"/>
    </source>
</evidence>